<dbReference type="SUPFAM" id="SSF46785">
    <property type="entry name" value="Winged helix' DNA-binding domain"/>
    <property type="match status" value="1"/>
</dbReference>
<dbReference type="Gene3D" id="3.40.190.10">
    <property type="entry name" value="Periplasmic binding protein-like II"/>
    <property type="match status" value="2"/>
</dbReference>
<organism evidence="6 7">
    <name type="scientific">Flaviflagellibacter deserti</name>
    <dbReference type="NCBI Taxonomy" id="2267266"/>
    <lineage>
        <taxon>Bacteria</taxon>
        <taxon>Pseudomonadati</taxon>
        <taxon>Pseudomonadota</taxon>
        <taxon>Alphaproteobacteria</taxon>
        <taxon>Hyphomicrobiales</taxon>
        <taxon>Flaviflagellibacter</taxon>
    </lineage>
</organism>
<dbReference type="PANTHER" id="PTHR30537">
    <property type="entry name" value="HTH-TYPE TRANSCRIPTIONAL REGULATOR"/>
    <property type="match status" value="1"/>
</dbReference>
<keyword evidence="2" id="KW-0805">Transcription regulation</keyword>
<comment type="caution">
    <text evidence="6">The sequence shown here is derived from an EMBL/GenBank/DDBJ whole genome shotgun (WGS) entry which is preliminary data.</text>
</comment>
<dbReference type="InterPro" id="IPR036388">
    <property type="entry name" value="WH-like_DNA-bd_sf"/>
</dbReference>
<evidence type="ECO:0000256" key="4">
    <source>
        <dbReference type="ARBA" id="ARBA00023163"/>
    </source>
</evidence>
<dbReference type="PROSITE" id="PS50931">
    <property type="entry name" value="HTH_LYSR"/>
    <property type="match status" value="1"/>
</dbReference>
<dbReference type="RefSeq" id="WP_114956455.1">
    <property type="nucleotide sequence ID" value="NZ_JBHSJF010000008.1"/>
</dbReference>
<dbReference type="InterPro" id="IPR000847">
    <property type="entry name" value="LysR_HTH_N"/>
</dbReference>
<evidence type="ECO:0000313" key="6">
    <source>
        <dbReference type="EMBL" id="MFC5069559.1"/>
    </source>
</evidence>
<comment type="similarity">
    <text evidence="1">Belongs to the LysR transcriptional regulatory family.</text>
</comment>
<dbReference type="Gene3D" id="1.10.10.10">
    <property type="entry name" value="Winged helix-like DNA-binding domain superfamily/Winged helix DNA-binding domain"/>
    <property type="match status" value="1"/>
</dbReference>
<sequence length="298" mass="32982">MKLSRQLPLNALRVFECAARRMSFTKAGEELGLTQTAVSYQIKLLEETIGEPLFLRRPRQVSLTDAGERLAPKLTEAFALMNDALASVGAALSETLSIHSTATFAQQWLSRHIGNFQLKHPTIAVRLATSATLIDFTREAADLAIRWGTGNWPGLTAHRIMRMDFTPMLSPKLAEEAGGIREPADLLNLPIISAGDEWWGQWFTAAGIADPGLEKFPRNEFGTQTMDASIALAGQGVAILNPGHFGEDIAAGRLYQPFSLMCNDGRDYWLVYPDSRRNVPKIRAFRTWITDMLPDAEP</sequence>
<dbReference type="Proteomes" id="UP001595796">
    <property type="component" value="Unassembled WGS sequence"/>
</dbReference>
<evidence type="ECO:0000256" key="2">
    <source>
        <dbReference type="ARBA" id="ARBA00023015"/>
    </source>
</evidence>
<keyword evidence="4" id="KW-0804">Transcription</keyword>
<dbReference type="PANTHER" id="PTHR30537:SF74">
    <property type="entry name" value="HTH-TYPE TRANSCRIPTIONAL REGULATOR TRPI"/>
    <property type="match status" value="1"/>
</dbReference>
<evidence type="ECO:0000256" key="1">
    <source>
        <dbReference type="ARBA" id="ARBA00009437"/>
    </source>
</evidence>
<accession>A0ABV9Z4N1</accession>
<dbReference type="CDD" id="cd08432">
    <property type="entry name" value="PBP2_GcdR_TrpI_HvrB_AmpR_like"/>
    <property type="match status" value="1"/>
</dbReference>
<evidence type="ECO:0000313" key="7">
    <source>
        <dbReference type="Proteomes" id="UP001595796"/>
    </source>
</evidence>
<evidence type="ECO:0000256" key="3">
    <source>
        <dbReference type="ARBA" id="ARBA00023125"/>
    </source>
</evidence>
<dbReference type="SUPFAM" id="SSF53850">
    <property type="entry name" value="Periplasmic binding protein-like II"/>
    <property type="match status" value="1"/>
</dbReference>
<dbReference type="PRINTS" id="PR00039">
    <property type="entry name" value="HTHLYSR"/>
</dbReference>
<gene>
    <name evidence="6" type="ORF">ACFPFW_16190</name>
</gene>
<dbReference type="InterPro" id="IPR005119">
    <property type="entry name" value="LysR_subst-bd"/>
</dbReference>
<dbReference type="InterPro" id="IPR036390">
    <property type="entry name" value="WH_DNA-bd_sf"/>
</dbReference>
<evidence type="ECO:0000259" key="5">
    <source>
        <dbReference type="PROSITE" id="PS50931"/>
    </source>
</evidence>
<protein>
    <submittedName>
        <fullName evidence="6">LysR substrate-binding domain-containing protein</fullName>
    </submittedName>
</protein>
<keyword evidence="3" id="KW-0238">DNA-binding</keyword>
<reference evidence="7" key="1">
    <citation type="journal article" date="2019" name="Int. J. Syst. Evol. Microbiol.">
        <title>The Global Catalogue of Microorganisms (GCM) 10K type strain sequencing project: providing services to taxonomists for standard genome sequencing and annotation.</title>
        <authorList>
            <consortium name="The Broad Institute Genomics Platform"/>
            <consortium name="The Broad Institute Genome Sequencing Center for Infectious Disease"/>
            <person name="Wu L."/>
            <person name="Ma J."/>
        </authorList>
    </citation>
    <scope>NUCLEOTIDE SEQUENCE [LARGE SCALE GENOMIC DNA]</scope>
    <source>
        <strain evidence="7">CGMCC 1.16444</strain>
    </source>
</reference>
<dbReference type="Pfam" id="PF00126">
    <property type="entry name" value="HTH_1"/>
    <property type="match status" value="1"/>
</dbReference>
<name>A0ABV9Z4N1_9HYPH</name>
<proteinExistence type="inferred from homology"/>
<keyword evidence="7" id="KW-1185">Reference proteome</keyword>
<feature type="domain" description="HTH lysR-type" evidence="5">
    <location>
        <begin position="7"/>
        <end position="64"/>
    </location>
</feature>
<dbReference type="Pfam" id="PF03466">
    <property type="entry name" value="LysR_substrate"/>
    <property type="match status" value="1"/>
</dbReference>
<dbReference type="InterPro" id="IPR058163">
    <property type="entry name" value="LysR-type_TF_proteobact-type"/>
</dbReference>
<dbReference type="EMBL" id="JBHSJF010000008">
    <property type="protein sequence ID" value="MFC5069559.1"/>
    <property type="molecule type" value="Genomic_DNA"/>
</dbReference>